<dbReference type="SMART" id="SM00421">
    <property type="entry name" value="HTH_LUXR"/>
    <property type="match status" value="1"/>
</dbReference>
<dbReference type="Pfam" id="PF00196">
    <property type="entry name" value="GerE"/>
    <property type="match status" value="1"/>
</dbReference>
<dbReference type="Proteomes" id="UP000253782">
    <property type="component" value="Unassembled WGS sequence"/>
</dbReference>
<reference evidence="6 7" key="1">
    <citation type="submission" date="2018-07" db="EMBL/GenBank/DDBJ databases">
        <title>Dyella tabacisoli L4-6T, whole genome shotgun sequence.</title>
        <authorList>
            <person name="Zhou X.-K."/>
            <person name="Li W.-J."/>
            <person name="Duan Y.-Q."/>
        </authorList>
    </citation>
    <scope>NUCLEOTIDE SEQUENCE [LARGE SCALE GENOMIC DNA]</scope>
    <source>
        <strain evidence="6 7">L4-6</strain>
    </source>
</reference>
<keyword evidence="7" id="KW-1185">Reference proteome</keyword>
<dbReference type="InterPro" id="IPR001789">
    <property type="entry name" value="Sig_transdc_resp-reg_receiver"/>
</dbReference>
<evidence type="ECO:0000313" key="6">
    <source>
        <dbReference type="EMBL" id="RDD80992.1"/>
    </source>
</evidence>
<dbReference type="SUPFAM" id="SSF52172">
    <property type="entry name" value="CheY-like"/>
    <property type="match status" value="1"/>
</dbReference>
<dbReference type="PROSITE" id="PS50110">
    <property type="entry name" value="RESPONSE_REGULATORY"/>
    <property type="match status" value="1"/>
</dbReference>
<dbReference type="InterPro" id="IPR051015">
    <property type="entry name" value="EvgA-like"/>
</dbReference>
<gene>
    <name evidence="6" type="ORF">DVJ77_14940</name>
</gene>
<dbReference type="InterPro" id="IPR011006">
    <property type="entry name" value="CheY-like_superfamily"/>
</dbReference>
<dbReference type="SMART" id="SM00448">
    <property type="entry name" value="REC"/>
    <property type="match status" value="1"/>
</dbReference>
<dbReference type="EMBL" id="QQAH01000013">
    <property type="protein sequence ID" value="RDD80992.1"/>
    <property type="molecule type" value="Genomic_DNA"/>
</dbReference>
<keyword evidence="2 6" id="KW-0238">DNA-binding</keyword>
<dbReference type="PANTHER" id="PTHR45566">
    <property type="entry name" value="HTH-TYPE TRANSCRIPTIONAL REGULATOR YHJB-RELATED"/>
    <property type="match status" value="1"/>
</dbReference>
<keyword evidence="1 3" id="KW-0597">Phosphoprotein</keyword>
<dbReference type="Pfam" id="PF00072">
    <property type="entry name" value="Response_reg"/>
    <property type="match status" value="1"/>
</dbReference>
<dbReference type="OrthoDB" id="9796655at2"/>
<feature type="domain" description="HTH luxR-type" evidence="4">
    <location>
        <begin position="137"/>
        <end position="202"/>
    </location>
</feature>
<dbReference type="PROSITE" id="PS50043">
    <property type="entry name" value="HTH_LUXR_2"/>
    <property type="match status" value="1"/>
</dbReference>
<dbReference type="GO" id="GO:0006355">
    <property type="term" value="P:regulation of DNA-templated transcription"/>
    <property type="evidence" value="ECO:0007669"/>
    <property type="project" value="InterPro"/>
</dbReference>
<dbReference type="SUPFAM" id="SSF46894">
    <property type="entry name" value="C-terminal effector domain of the bipartite response regulators"/>
    <property type="match status" value="1"/>
</dbReference>
<evidence type="ECO:0000256" key="2">
    <source>
        <dbReference type="ARBA" id="ARBA00023125"/>
    </source>
</evidence>
<evidence type="ECO:0000313" key="7">
    <source>
        <dbReference type="Proteomes" id="UP000253782"/>
    </source>
</evidence>
<dbReference type="Gene3D" id="3.40.50.2300">
    <property type="match status" value="1"/>
</dbReference>
<evidence type="ECO:0000256" key="3">
    <source>
        <dbReference type="PROSITE-ProRule" id="PRU00169"/>
    </source>
</evidence>
<dbReference type="CDD" id="cd17535">
    <property type="entry name" value="REC_NarL-like"/>
    <property type="match status" value="1"/>
</dbReference>
<feature type="domain" description="Response regulatory" evidence="5">
    <location>
        <begin position="5"/>
        <end position="121"/>
    </location>
</feature>
<protein>
    <submittedName>
        <fullName evidence="6">DNA-binding response regulator</fullName>
    </submittedName>
</protein>
<dbReference type="InterPro" id="IPR058245">
    <property type="entry name" value="NreC/VraR/RcsB-like_REC"/>
</dbReference>
<dbReference type="CDD" id="cd06170">
    <property type="entry name" value="LuxR_C_like"/>
    <property type="match status" value="1"/>
</dbReference>
<sequence length="215" mass="23598">MTNMRILIVDDHPLLREGVAAVIAAQDDMSVVAEASSGSEAIEKFREYRPDITLMDLQMPGTSGEEAIRTIASEFPQARIIVLTNYSGDAQVIRAMKWGASAYLLKNMLRTDLLNTIRQLHQGKRYFPSEVAGIIAAHMMDDALTCREIEVLRLVAQGLSNKEIAHSIHISEETAKSHVSNILSKLGARDRTQAVVIAARRGIIDILSDPPGVLP</sequence>
<dbReference type="InterPro" id="IPR000792">
    <property type="entry name" value="Tscrpt_reg_LuxR_C"/>
</dbReference>
<organism evidence="6 7">
    <name type="scientific">Dyella tabacisoli</name>
    <dbReference type="NCBI Taxonomy" id="2282381"/>
    <lineage>
        <taxon>Bacteria</taxon>
        <taxon>Pseudomonadati</taxon>
        <taxon>Pseudomonadota</taxon>
        <taxon>Gammaproteobacteria</taxon>
        <taxon>Lysobacterales</taxon>
        <taxon>Rhodanobacteraceae</taxon>
        <taxon>Dyella</taxon>
    </lineage>
</organism>
<dbReference type="GO" id="GO:0003677">
    <property type="term" value="F:DNA binding"/>
    <property type="evidence" value="ECO:0007669"/>
    <property type="project" value="UniProtKB-KW"/>
</dbReference>
<dbReference type="PRINTS" id="PR00038">
    <property type="entry name" value="HTHLUXR"/>
</dbReference>
<comment type="caution">
    <text evidence="6">The sequence shown here is derived from an EMBL/GenBank/DDBJ whole genome shotgun (WGS) entry which is preliminary data.</text>
</comment>
<dbReference type="GO" id="GO:0000160">
    <property type="term" value="P:phosphorelay signal transduction system"/>
    <property type="evidence" value="ECO:0007669"/>
    <property type="project" value="InterPro"/>
</dbReference>
<feature type="modified residue" description="4-aspartylphosphate" evidence="3">
    <location>
        <position position="56"/>
    </location>
</feature>
<evidence type="ECO:0000259" key="5">
    <source>
        <dbReference type="PROSITE" id="PS50110"/>
    </source>
</evidence>
<accession>A0A369UJQ6</accession>
<dbReference type="PANTHER" id="PTHR45566:SF2">
    <property type="entry name" value="NARL SUBFAMILY"/>
    <property type="match status" value="1"/>
</dbReference>
<evidence type="ECO:0000256" key="1">
    <source>
        <dbReference type="ARBA" id="ARBA00022553"/>
    </source>
</evidence>
<dbReference type="AlphaFoldDB" id="A0A369UJQ6"/>
<name>A0A369UJQ6_9GAMM</name>
<dbReference type="InterPro" id="IPR016032">
    <property type="entry name" value="Sig_transdc_resp-reg_C-effctor"/>
</dbReference>
<evidence type="ECO:0000259" key="4">
    <source>
        <dbReference type="PROSITE" id="PS50043"/>
    </source>
</evidence>
<proteinExistence type="predicted"/>